<dbReference type="InterPro" id="IPR036873">
    <property type="entry name" value="Rhodanese-like_dom_sf"/>
</dbReference>
<dbReference type="PROSITE" id="PS50206">
    <property type="entry name" value="RHODANESE_3"/>
    <property type="match status" value="1"/>
</dbReference>
<keyword evidence="4" id="KW-1185">Reference proteome</keyword>
<evidence type="ECO:0000259" key="2">
    <source>
        <dbReference type="PROSITE" id="PS50206"/>
    </source>
</evidence>
<dbReference type="Proteomes" id="UP000008914">
    <property type="component" value="Chromosome"/>
</dbReference>
<dbReference type="SUPFAM" id="SSF52821">
    <property type="entry name" value="Rhodanese/Cell cycle control phosphatase"/>
    <property type="match status" value="1"/>
</dbReference>
<dbReference type="InterPro" id="IPR052367">
    <property type="entry name" value="Thiosulfate_ST/Rhodanese-like"/>
</dbReference>
<evidence type="ECO:0000313" key="4">
    <source>
        <dbReference type="Proteomes" id="UP000008914"/>
    </source>
</evidence>
<dbReference type="InterPro" id="IPR001763">
    <property type="entry name" value="Rhodanese-like_dom"/>
</dbReference>
<dbReference type="Pfam" id="PF00581">
    <property type="entry name" value="Rhodanese"/>
    <property type="match status" value="1"/>
</dbReference>
<dbReference type="eggNOG" id="COG0607">
    <property type="taxonomic scope" value="Bacteria"/>
</dbReference>
<feature type="domain" description="Rhodanese" evidence="2">
    <location>
        <begin position="58"/>
        <end position="148"/>
    </location>
</feature>
<organism evidence="3 4">
    <name type="scientific">Intrasporangium calvum (strain ATCC 23552 / DSM 43043 / JCM 3097 / NBRC 12989 / NCIMB 10167 / NRRL B-3866 / 7 KIP)</name>
    <dbReference type="NCBI Taxonomy" id="710696"/>
    <lineage>
        <taxon>Bacteria</taxon>
        <taxon>Bacillati</taxon>
        <taxon>Actinomycetota</taxon>
        <taxon>Actinomycetes</taxon>
        <taxon>Micrococcales</taxon>
        <taxon>Intrasporangiaceae</taxon>
        <taxon>Intrasporangium</taxon>
    </lineage>
</organism>
<dbReference type="SMART" id="SM00450">
    <property type="entry name" value="RHOD"/>
    <property type="match status" value="1"/>
</dbReference>
<dbReference type="EMBL" id="CP002343">
    <property type="protein sequence ID" value="ADU46722.1"/>
    <property type="molecule type" value="Genomic_DNA"/>
</dbReference>
<name>E6SFI4_INTC7</name>
<dbReference type="InterPro" id="IPR001307">
    <property type="entry name" value="Thiosulphate_STrfase_CS"/>
</dbReference>
<dbReference type="HOGENOM" id="CLU_089574_1_0_11"/>
<accession>E6SFI4</accession>
<protein>
    <submittedName>
        <fullName evidence="3">Rhodanese domain protein</fullName>
    </submittedName>
</protein>
<evidence type="ECO:0000313" key="3">
    <source>
        <dbReference type="EMBL" id="ADU46722.1"/>
    </source>
</evidence>
<feature type="signal peptide" evidence="1">
    <location>
        <begin position="1"/>
        <end position="21"/>
    </location>
</feature>
<keyword evidence="1" id="KW-0732">Signal</keyword>
<proteinExistence type="predicted"/>
<feature type="chain" id="PRO_5038387981" evidence="1">
    <location>
        <begin position="22"/>
        <end position="149"/>
    </location>
</feature>
<dbReference type="STRING" id="710696.Intca_0161"/>
<dbReference type="PANTHER" id="PTHR45431">
    <property type="entry name" value="RHODANESE-LIKE DOMAIN-CONTAINING PROTEIN 15, CHLOROPLASTIC"/>
    <property type="match status" value="1"/>
</dbReference>
<dbReference type="KEGG" id="ica:Intca_0161"/>
<evidence type="ECO:0000256" key="1">
    <source>
        <dbReference type="SAM" id="SignalP"/>
    </source>
</evidence>
<reference evidence="3 4" key="1">
    <citation type="journal article" date="2010" name="Stand. Genomic Sci.">
        <title>Complete genome sequence of Intrasporangium calvum type strain (7 KIP).</title>
        <authorList>
            <person name="Del Rio T.G."/>
            <person name="Chertkov O."/>
            <person name="Yasawong M."/>
            <person name="Lucas S."/>
            <person name="Deshpande S."/>
            <person name="Cheng J.F."/>
            <person name="Detter C."/>
            <person name="Tapia R."/>
            <person name="Han C."/>
            <person name="Goodwin L."/>
            <person name="Pitluck S."/>
            <person name="Liolios K."/>
            <person name="Ivanova N."/>
            <person name="Mavromatis K."/>
            <person name="Pati A."/>
            <person name="Chen A."/>
            <person name="Palaniappan K."/>
            <person name="Land M."/>
            <person name="Hauser L."/>
            <person name="Chang Y.J."/>
            <person name="Jeffries C.D."/>
            <person name="Rohde M."/>
            <person name="Pukall R."/>
            <person name="Sikorski J."/>
            <person name="Goker M."/>
            <person name="Woyke T."/>
            <person name="Bristow J."/>
            <person name="Eisen J.A."/>
            <person name="Markowitz V."/>
            <person name="Hugenholtz P."/>
            <person name="Kyrpides N.C."/>
            <person name="Klenk H.P."/>
            <person name="Lapidus A."/>
        </authorList>
    </citation>
    <scope>NUCLEOTIDE SEQUENCE [LARGE SCALE GENOMIC DNA]</scope>
    <source>
        <strain evidence="4">ATCC 23552 / DSM 43043 / JCM 3097 / NBRC 12989 / 7 KIP</strain>
    </source>
</reference>
<dbReference type="PROSITE" id="PS51257">
    <property type="entry name" value="PROKAR_LIPOPROTEIN"/>
    <property type="match status" value="1"/>
</dbReference>
<sequence>MSHRRRLAGALLALVAVTSVAACSGADDGANLSSAAPAAAAPTLGAELSAADFAAAAKREGTTILDVRTPAEFAEGHLPGAVNVDVEGADFATTIAQLDPKAPYAVYCRSGNRSAAALQLMQAAGFTSAYHLSGGIGAWQQSGGEVVTD</sequence>
<dbReference type="OrthoDB" id="9800872at2"/>
<dbReference type="PANTHER" id="PTHR45431:SF3">
    <property type="entry name" value="RHODANESE-LIKE DOMAIN-CONTAINING PROTEIN 15, CHLOROPLASTIC"/>
    <property type="match status" value="1"/>
</dbReference>
<dbReference type="AlphaFoldDB" id="E6SFI4"/>
<dbReference type="Gene3D" id="3.40.250.10">
    <property type="entry name" value="Rhodanese-like domain"/>
    <property type="match status" value="1"/>
</dbReference>
<gene>
    <name evidence="3" type="ordered locus">Intca_0161</name>
</gene>
<dbReference type="PROSITE" id="PS00380">
    <property type="entry name" value="RHODANESE_1"/>
    <property type="match status" value="1"/>
</dbReference>
<dbReference type="GO" id="GO:0004792">
    <property type="term" value="F:thiosulfate-cyanide sulfurtransferase activity"/>
    <property type="evidence" value="ECO:0007669"/>
    <property type="project" value="InterPro"/>
</dbReference>
<dbReference type="RefSeq" id="WP_013491044.1">
    <property type="nucleotide sequence ID" value="NC_014830.1"/>
</dbReference>
<dbReference type="CDD" id="cd00158">
    <property type="entry name" value="RHOD"/>
    <property type="match status" value="1"/>
</dbReference>